<gene>
    <name evidence="2" type="ORF">ACFP1G_05230</name>
</gene>
<accession>A0ABW1SRT3</accession>
<comment type="caution">
    <text evidence="2">The sequence shown here is derived from an EMBL/GenBank/DDBJ whole genome shotgun (WGS) entry which is preliminary data.</text>
</comment>
<dbReference type="InterPro" id="IPR025246">
    <property type="entry name" value="IS30-like_HTH"/>
</dbReference>
<feature type="domain" description="Transposase IS30-like HTH" evidence="1">
    <location>
        <begin position="4"/>
        <end position="44"/>
    </location>
</feature>
<proteinExistence type="predicted"/>
<dbReference type="Pfam" id="PF13936">
    <property type="entry name" value="HTH_38"/>
    <property type="match status" value="1"/>
</dbReference>
<evidence type="ECO:0000313" key="2">
    <source>
        <dbReference type="EMBL" id="MFC6206880.1"/>
    </source>
</evidence>
<organism evidence="2 3">
    <name type="scientific">Levilactobacillus tongjiangensis</name>
    <dbReference type="NCBI Taxonomy" id="2486023"/>
    <lineage>
        <taxon>Bacteria</taxon>
        <taxon>Bacillati</taxon>
        <taxon>Bacillota</taxon>
        <taxon>Bacilli</taxon>
        <taxon>Lactobacillales</taxon>
        <taxon>Lactobacillaceae</taxon>
        <taxon>Levilactobacillus</taxon>
    </lineage>
</organism>
<keyword evidence="3" id="KW-1185">Reference proteome</keyword>
<dbReference type="EMBL" id="JBHSSK010000015">
    <property type="protein sequence ID" value="MFC6206880.1"/>
    <property type="molecule type" value="Genomic_DNA"/>
</dbReference>
<protein>
    <submittedName>
        <fullName evidence="2">Helix-turn-helix domain-containing protein</fullName>
    </submittedName>
</protein>
<reference evidence="3" key="1">
    <citation type="journal article" date="2019" name="Int. J. Syst. Evol. Microbiol.">
        <title>The Global Catalogue of Microorganisms (GCM) 10K type strain sequencing project: providing services to taxonomists for standard genome sequencing and annotation.</title>
        <authorList>
            <consortium name="The Broad Institute Genomics Platform"/>
            <consortium name="The Broad Institute Genome Sequencing Center for Infectious Disease"/>
            <person name="Wu L."/>
            <person name="Ma J."/>
        </authorList>
    </citation>
    <scope>NUCLEOTIDE SEQUENCE [LARGE SCALE GENOMIC DNA]</scope>
    <source>
        <strain evidence="3">CCM 8905</strain>
    </source>
</reference>
<evidence type="ECO:0000259" key="1">
    <source>
        <dbReference type="Pfam" id="PF13936"/>
    </source>
</evidence>
<dbReference type="Proteomes" id="UP001596254">
    <property type="component" value="Unassembled WGS sequence"/>
</dbReference>
<name>A0ABW1SRT3_9LACO</name>
<sequence length="54" mass="6195">MSTTILSFEDCVVIETLHHEKHSLQYIADYLGFSKTTIFNEVHRLAGEYHAVKA</sequence>
<dbReference type="RefSeq" id="WP_382338791.1">
    <property type="nucleotide sequence ID" value="NZ_JBHSSK010000015.1"/>
</dbReference>
<evidence type="ECO:0000313" key="3">
    <source>
        <dbReference type="Proteomes" id="UP001596254"/>
    </source>
</evidence>
<feature type="non-terminal residue" evidence="2">
    <location>
        <position position="54"/>
    </location>
</feature>